<dbReference type="EMBL" id="JAXCLX010000001">
    <property type="protein sequence ID" value="MDY0871065.1"/>
    <property type="molecule type" value="Genomic_DNA"/>
</dbReference>
<keyword evidence="5" id="KW-0472">Membrane</keyword>
<feature type="transmembrane region" description="Helical" evidence="5">
    <location>
        <begin position="12"/>
        <end position="34"/>
    </location>
</feature>
<keyword evidence="2 4" id="KW-0479">Metal-binding</keyword>
<evidence type="ECO:0000313" key="8">
    <source>
        <dbReference type="Proteomes" id="UP001271769"/>
    </source>
</evidence>
<feature type="transmembrane region" description="Helical" evidence="5">
    <location>
        <begin position="175"/>
        <end position="195"/>
    </location>
</feature>
<keyword evidence="8" id="KW-1185">Reference proteome</keyword>
<feature type="transmembrane region" description="Helical" evidence="5">
    <location>
        <begin position="121"/>
        <end position="138"/>
    </location>
</feature>
<evidence type="ECO:0000256" key="2">
    <source>
        <dbReference type="ARBA" id="ARBA00022723"/>
    </source>
</evidence>
<comment type="caution">
    <text evidence="7">The sequence shown here is derived from an EMBL/GenBank/DDBJ whole genome shotgun (WGS) entry which is preliminary data.</text>
</comment>
<evidence type="ECO:0000256" key="1">
    <source>
        <dbReference type="ARBA" id="ARBA00022617"/>
    </source>
</evidence>
<evidence type="ECO:0000313" key="7">
    <source>
        <dbReference type="EMBL" id="MDY0871065.1"/>
    </source>
</evidence>
<dbReference type="InterPro" id="IPR009056">
    <property type="entry name" value="Cyt_c-like_dom"/>
</dbReference>
<keyword evidence="5" id="KW-0812">Transmembrane</keyword>
<feature type="transmembrane region" description="Helical" evidence="5">
    <location>
        <begin position="82"/>
        <end position="101"/>
    </location>
</feature>
<reference evidence="7 8" key="1">
    <citation type="journal article" date="2013" name="Antonie Van Leeuwenhoek">
        <title>Dongia rigui sp. nov., isolated from freshwater of a large wetland in Korea.</title>
        <authorList>
            <person name="Baik K.S."/>
            <person name="Hwang Y.M."/>
            <person name="Choi J.S."/>
            <person name="Kwon J."/>
            <person name="Seong C.N."/>
        </authorList>
    </citation>
    <scope>NUCLEOTIDE SEQUENCE [LARGE SCALE GENOMIC DNA]</scope>
    <source>
        <strain evidence="7 8">04SU4-P</strain>
    </source>
</reference>
<dbReference type="InterPro" id="IPR010389">
    <property type="entry name" value="Urate_ox_N"/>
</dbReference>
<feature type="transmembrane region" description="Helical" evidence="5">
    <location>
        <begin position="227"/>
        <end position="244"/>
    </location>
</feature>
<dbReference type="PROSITE" id="PS51007">
    <property type="entry name" value="CYTC"/>
    <property type="match status" value="1"/>
</dbReference>
<evidence type="ECO:0000256" key="4">
    <source>
        <dbReference type="PROSITE-ProRule" id="PRU00433"/>
    </source>
</evidence>
<organism evidence="7 8">
    <name type="scientific">Dongia rigui</name>
    <dbReference type="NCBI Taxonomy" id="940149"/>
    <lineage>
        <taxon>Bacteria</taxon>
        <taxon>Pseudomonadati</taxon>
        <taxon>Pseudomonadota</taxon>
        <taxon>Alphaproteobacteria</taxon>
        <taxon>Rhodospirillales</taxon>
        <taxon>Dongiaceae</taxon>
        <taxon>Dongia</taxon>
    </lineage>
</organism>
<feature type="domain" description="Cytochrome c" evidence="6">
    <location>
        <begin position="313"/>
        <end position="395"/>
    </location>
</feature>
<gene>
    <name evidence="7" type="ORF">SMD31_04000</name>
</gene>
<dbReference type="Proteomes" id="UP001271769">
    <property type="component" value="Unassembled WGS sequence"/>
</dbReference>
<evidence type="ECO:0000256" key="5">
    <source>
        <dbReference type="SAM" id="Phobius"/>
    </source>
</evidence>
<proteinExistence type="predicted"/>
<dbReference type="RefSeq" id="WP_320499434.1">
    <property type="nucleotide sequence ID" value="NZ_JAXCLX010000001.1"/>
</dbReference>
<feature type="transmembrane region" description="Helical" evidence="5">
    <location>
        <begin position="250"/>
        <end position="269"/>
    </location>
</feature>
<dbReference type="InterPro" id="IPR036909">
    <property type="entry name" value="Cyt_c-like_dom_sf"/>
</dbReference>
<feature type="transmembrane region" description="Helical" evidence="5">
    <location>
        <begin position="281"/>
        <end position="301"/>
    </location>
</feature>
<keyword evidence="5" id="KW-1133">Transmembrane helix</keyword>
<dbReference type="SUPFAM" id="SSF46626">
    <property type="entry name" value="Cytochrome c"/>
    <property type="match status" value="1"/>
</dbReference>
<name>A0ABU5DUT4_9PROT</name>
<evidence type="ECO:0000256" key="3">
    <source>
        <dbReference type="ARBA" id="ARBA00023004"/>
    </source>
</evidence>
<accession>A0ABU5DUT4</accession>
<keyword evidence="1 4" id="KW-0349">Heme</keyword>
<dbReference type="Pfam" id="PF06181">
    <property type="entry name" value="Urate_ox_N"/>
    <property type="match status" value="1"/>
</dbReference>
<sequence>MDPILAEWLSLAIRWVHVMTGIMWIGTSFFFIWLDASLRHYQTPKPGIAGESWLVHGGGFYAVEKFLVAPGTMPAELHWFKYEAYFTWLSGFLLLALIYYYGAEQNLIDPSVSSLTGSQAILVSLALLAGGWVIYDLLCRSPIGRHTGALACGVFLLVALAAYVATQAFSGRAAYLHVGAFIGTIMAANVFMIIIPNQRKVVKALLAGEAPDPALGKQAKQRSLHNNYLTLPVVLMMISNHYPIMYESPYRWLFVMGAVILSGLLRAYANARNAGTPSRKVDHLLVVAAGLGLCLAVLPALQGQSGVAVARRVDLTEAAAIIQQRCLACHSTTPTDAFFKAPPKGIAFDSAAEIRRYAPMIERVAVATKMMPLRNKTGMTDEERALLGAWITGAADHGGGQ</sequence>
<evidence type="ECO:0000259" key="6">
    <source>
        <dbReference type="PROSITE" id="PS51007"/>
    </source>
</evidence>
<feature type="transmembrane region" description="Helical" evidence="5">
    <location>
        <begin position="150"/>
        <end position="169"/>
    </location>
</feature>
<protein>
    <submittedName>
        <fullName evidence="7">Urate hydroxylase PuuD</fullName>
    </submittedName>
</protein>
<keyword evidence="3 4" id="KW-0408">Iron</keyword>